<proteinExistence type="inferred from homology"/>
<dbReference type="AlphaFoldDB" id="D0WFX8"/>
<comment type="caution">
    <text evidence="8">The sequence shown here is derived from an EMBL/GenBank/DDBJ whole genome shotgun (WGS) entry which is preliminary data.</text>
</comment>
<evidence type="ECO:0000256" key="3">
    <source>
        <dbReference type="ARBA" id="ARBA00022679"/>
    </source>
</evidence>
<evidence type="ECO:0000256" key="2">
    <source>
        <dbReference type="ARBA" id="ARBA00022475"/>
    </source>
</evidence>
<dbReference type="eggNOG" id="COG0682">
    <property type="taxonomic scope" value="Bacteria"/>
</dbReference>
<evidence type="ECO:0000256" key="7">
    <source>
        <dbReference type="HAMAP-Rule" id="MF_01147"/>
    </source>
</evidence>
<dbReference type="GO" id="GO:0042158">
    <property type="term" value="P:lipoprotein biosynthetic process"/>
    <property type="evidence" value="ECO:0007669"/>
    <property type="project" value="UniProtKB-UniRule"/>
</dbReference>
<dbReference type="EMBL" id="ACUX02000006">
    <property type="protein sequence ID" value="EEZ61391.1"/>
    <property type="molecule type" value="Genomic_DNA"/>
</dbReference>
<evidence type="ECO:0000313" key="8">
    <source>
        <dbReference type="EMBL" id="EEZ61391.1"/>
    </source>
</evidence>
<evidence type="ECO:0000256" key="5">
    <source>
        <dbReference type="ARBA" id="ARBA00022989"/>
    </source>
</evidence>
<evidence type="ECO:0000256" key="1">
    <source>
        <dbReference type="ARBA" id="ARBA00007150"/>
    </source>
</evidence>
<feature type="transmembrane region" description="Helical" evidence="7">
    <location>
        <begin position="201"/>
        <end position="221"/>
    </location>
</feature>
<keyword evidence="6 7" id="KW-0472">Membrane</keyword>
<dbReference type="HOGENOM" id="CLU_013386_1_0_11"/>
<keyword evidence="8" id="KW-0328">Glycosyltransferase</keyword>
<feature type="transmembrane region" description="Helical" evidence="7">
    <location>
        <begin position="23"/>
        <end position="43"/>
    </location>
</feature>
<dbReference type="GeneID" id="85007321"/>
<keyword evidence="3 7" id="KW-0808">Transferase</keyword>
<dbReference type="UniPathway" id="UPA00664"/>
<gene>
    <name evidence="7 8" type="primary">lgt</name>
    <name evidence="8" type="ORF">HMPREF0762_00728</name>
</gene>
<dbReference type="PROSITE" id="PS01311">
    <property type="entry name" value="LGT"/>
    <property type="match status" value="1"/>
</dbReference>
<dbReference type="NCBIfam" id="TIGR00544">
    <property type="entry name" value="lgt"/>
    <property type="match status" value="1"/>
</dbReference>
<dbReference type="OrthoDB" id="871140at2"/>
<organism evidence="8 9">
    <name type="scientific">Slackia exigua (strain ATCC 700122 / DSM 15923 / CIP 105133 / JCM 11022 / KCTC 5966 / S-7)</name>
    <dbReference type="NCBI Taxonomy" id="649764"/>
    <lineage>
        <taxon>Bacteria</taxon>
        <taxon>Bacillati</taxon>
        <taxon>Actinomycetota</taxon>
        <taxon>Coriobacteriia</taxon>
        <taxon>Eggerthellales</taxon>
        <taxon>Eggerthellaceae</taxon>
        <taxon>Slackia</taxon>
    </lineage>
</organism>
<feature type="transmembrane region" description="Helical" evidence="7">
    <location>
        <begin position="99"/>
        <end position="118"/>
    </location>
</feature>
<comment type="function">
    <text evidence="7">Catalyzes the transfer of the diacylglyceryl group from phosphatidylglycerol to the sulfhydryl group of the N-terminal cysteine of a prolipoprotein, the first step in the formation of mature lipoproteins.</text>
</comment>
<dbReference type="Proteomes" id="UP000006001">
    <property type="component" value="Unassembled WGS sequence"/>
</dbReference>
<dbReference type="GO" id="GO:0005886">
    <property type="term" value="C:plasma membrane"/>
    <property type="evidence" value="ECO:0007669"/>
    <property type="project" value="UniProtKB-SubCell"/>
</dbReference>
<comment type="subcellular location">
    <subcellularLocation>
        <location evidence="7">Cell membrane</location>
        <topology evidence="7">Multi-pass membrane protein</topology>
    </subcellularLocation>
</comment>
<dbReference type="PANTHER" id="PTHR30589">
    <property type="entry name" value="PROLIPOPROTEIN DIACYLGLYCERYL TRANSFERASE"/>
    <property type="match status" value="1"/>
</dbReference>
<dbReference type="PANTHER" id="PTHR30589:SF0">
    <property type="entry name" value="PHOSPHATIDYLGLYCEROL--PROLIPOPROTEIN DIACYLGLYCERYL TRANSFERASE"/>
    <property type="match status" value="1"/>
</dbReference>
<evidence type="ECO:0000256" key="6">
    <source>
        <dbReference type="ARBA" id="ARBA00023136"/>
    </source>
</evidence>
<dbReference type="Pfam" id="PF01790">
    <property type="entry name" value="LGT"/>
    <property type="match status" value="1"/>
</dbReference>
<evidence type="ECO:0000256" key="4">
    <source>
        <dbReference type="ARBA" id="ARBA00022692"/>
    </source>
</evidence>
<keyword evidence="4 7" id="KW-0812">Transmembrane</keyword>
<dbReference type="HAMAP" id="MF_01147">
    <property type="entry name" value="Lgt"/>
    <property type="match status" value="1"/>
</dbReference>
<feature type="binding site" evidence="7">
    <location>
        <position position="141"/>
    </location>
    <ligand>
        <name>a 1,2-diacyl-sn-glycero-3-phospho-(1'-sn-glycerol)</name>
        <dbReference type="ChEBI" id="CHEBI:64716"/>
    </ligand>
</feature>
<comment type="pathway">
    <text evidence="7">Protein modification; lipoprotein biosynthesis (diacylglyceryl transfer).</text>
</comment>
<dbReference type="STRING" id="649764.HMPREF0762_00728"/>
<sequence>MLNDIYQALDPVAFAIGPLQVRWYGIAYILGFLFAAVVVSRISKRWRVAIGEESLYTIILCVFVGLYVGARLGYCLFYGDGEYLRNPIKILAVNEGGMSFHGGMVGVLLGGAVAAHLTHIPFMTLADLGAIAAPIGLFFGRCANFVNGELWGSVTDLPWGVVFGGAAGSMPRHPSQLYEALLEGVVIFIVLMILARRNPPLFRGTYLGAFMVLYGSFRFSIEFIRQPDVQIGYLLGDWFTMGQLLSLPVLVAGVALLAWSARMRLPQQGAPQPAEDAGMTEA</sequence>
<dbReference type="InterPro" id="IPR001640">
    <property type="entry name" value="Lgt"/>
</dbReference>
<evidence type="ECO:0000313" key="9">
    <source>
        <dbReference type="Proteomes" id="UP000006001"/>
    </source>
</evidence>
<protein>
    <recommendedName>
        <fullName evidence="7">Phosphatidylglycerol--prolipoprotein diacylglyceryl transferase</fullName>
        <ecNumber evidence="7">2.5.1.145</ecNumber>
    </recommendedName>
</protein>
<feature type="transmembrane region" description="Helical" evidence="7">
    <location>
        <begin position="177"/>
        <end position="194"/>
    </location>
</feature>
<keyword evidence="2 7" id="KW-1003">Cell membrane</keyword>
<dbReference type="GO" id="GO:0008961">
    <property type="term" value="F:phosphatidylglycerol-prolipoprotein diacylglyceryl transferase activity"/>
    <property type="evidence" value="ECO:0007669"/>
    <property type="project" value="UniProtKB-UniRule"/>
</dbReference>
<keyword evidence="9" id="KW-1185">Reference proteome</keyword>
<dbReference type="RefSeq" id="WP_006361978.1">
    <property type="nucleotide sequence ID" value="NZ_GG700630.1"/>
</dbReference>
<comment type="similarity">
    <text evidence="1 7">Belongs to the Lgt family.</text>
</comment>
<feature type="transmembrane region" description="Helical" evidence="7">
    <location>
        <begin position="241"/>
        <end position="259"/>
    </location>
</feature>
<keyword evidence="5 7" id="KW-1133">Transmembrane helix</keyword>
<dbReference type="EC" id="2.5.1.145" evidence="7"/>
<feature type="transmembrane region" description="Helical" evidence="7">
    <location>
        <begin position="55"/>
        <end position="79"/>
    </location>
</feature>
<reference evidence="8" key="1">
    <citation type="submission" date="2009-10" db="EMBL/GenBank/DDBJ databases">
        <authorList>
            <person name="Weinstock G."/>
            <person name="Sodergren E."/>
            <person name="Clifton S."/>
            <person name="Fulton L."/>
            <person name="Fulton B."/>
            <person name="Courtney L."/>
            <person name="Fronick C."/>
            <person name="Harrison M."/>
            <person name="Strong C."/>
            <person name="Farmer C."/>
            <person name="Delahaunty K."/>
            <person name="Markovic C."/>
            <person name="Hall O."/>
            <person name="Minx P."/>
            <person name="Tomlinson C."/>
            <person name="Mitreva M."/>
            <person name="Nelson J."/>
            <person name="Hou S."/>
            <person name="Wollam A."/>
            <person name="Pepin K.H."/>
            <person name="Johnson M."/>
            <person name="Bhonagiri V."/>
            <person name="Nash W.E."/>
            <person name="Warren W."/>
            <person name="Chinwalla A."/>
            <person name="Mardis E.R."/>
            <person name="Wilson R.K."/>
        </authorList>
    </citation>
    <scope>NUCLEOTIDE SEQUENCE [LARGE SCALE GENOMIC DNA]</scope>
    <source>
        <strain evidence="8">ATCC 700122</strain>
    </source>
</reference>
<name>D0WFX8_SLAES</name>
<comment type="catalytic activity">
    <reaction evidence="7">
        <text>L-cysteinyl-[prolipoprotein] + a 1,2-diacyl-sn-glycero-3-phospho-(1'-sn-glycerol) = an S-1,2-diacyl-sn-glyceryl-L-cysteinyl-[prolipoprotein] + sn-glycerol 1-phosphate + H(+)</text>
        <dbReference type="Rhea" id="RHEA:56712"/>
        <dbReference type="Rhea" id="RHEA-COMP:14679"/>
        <dbReference type="Rhea" id="RHEA-COMP:14680"/>
        <dbReference type="ChEBI" id="CHEBI:15378"/>
        <dbReference type="ChEBI" id="CHEBI:29950"/>
        <dbReference type="ChEBI" id="CHEBI:57685"/>
        <dbReference type="ChEBI" id="CHEBI:64716"/>
        <dbReference type="ChEBI" id="CHEBI:140658"/>
        <dbReference type="EC" id="2.5.1.145"/>
    </reaction>
</comment>
<accession>D0WFX8</accession>